<keyword evidence="2" id="KW-1185">Reference proteome</keyword>
<evidence type="ECO:0000313" key="1">
    <source>
        <dbReference type="EMBL" id="KAF5365025.1"/>
    </source>
</evidence>
<protein>
    <submittedName>
        <fullName evidence="1">Uncharacterized protein</fullName>
    </submittedName>
</protein>
<organism evidence="1 2">
    <name type="scientific">Collybiopsis confluens</name>
    <dbReference type="NCBI Taxonomy" id="2823264"/>
    <lineage>
        <taxon>Eukaryota</taxon>
        <taxon>Fungi</taxon>
        <taxon>Dikarya</taxon>
        <taxon>Basidiomycota</taxon>
        <taxon>Agaricomycotina</taxon>
        <taxon>Agaricomycetes</taxon>
        <taxon>Agaricomycetidae</taxon>
        <taxon>Agaricales</taxon>
        <taxon>Marasmiineae</taxon>
        <taxon>Omphalotaceae</taxon>
        <taxon>Collybiopsis</taxon>
    </lineage>
</organism>
<dbReference type="Proteomes" id="UP000518752">
    <property type="component" value="Unassembled WGS sequence"/>
</dbReference>
<accession>A0A8H5GHU6</accession>
<dbReference type="EMBL" id="JAACJN010000177">
    <property type="protein sequence ID" value="KAF5365025.1"/>
    <property type="molecule type" value="Genomic_DNA"/>
</dbReference>
<dbReference type="AlphaFoldDB" id="A0A8H5GHU6"/>
<gene>
    <name evidence="1" type="ORF">D9757_011427</name>
</gene>
<evidence type="ECO:0000313" key="2">
    <source>
        <dbReference type="Proteomes" id="UP000518752"/>
    </source>
</evidence>
<dbReference type="InterPro" id="IPR011008">
    <property type="entry name" value="Dimeric_a/b-barrel"/>
</dbReference>
<proteinExistence type="predicted"/>
<dbReference type="OrthoDB" id="2851338at2759"/>
<dbReference type="SUPFAM" id="SSF54909">
    <property type="entry name" value="Dimeric alpha+beta barrel"/>
    <property type="match status" value="1"/>
</dbReference>
<name>A0A8H5GHU6_9AGAR</name>
<sequence length="232" mass="25984">MVKVPVSCVLSNAQDYLVVIYSKKPLNCIAQQSEGKLPLYGTDSPLEAESTFSAYFTLNLNPPLAQDLNIQSALLELEIQASYLQGTDIRFYRALGPTALMKPAEFMEPFSPLTSDPPYLVSVALSPNPNSDESEADFNAWYEHEHIQLLSKVPGWLACRRYILLDELRTPDSTSNANAPLRRSPQYLALHALKHPNDAFGSPEHKAATNTPWRTRIMSGIVAKERYIFRLT</sequence>
<reference evidence="1 2" key="1">
    <citation type="journal article" date="2020" name="ISME J.">
        <title>Uncovering the hidden diversity of litter-decomposition mechanisms in mushroom-forming fungi.</title>
        <authorList>
            <person name="Floudas D."/>
            <person name="Bentzer J."/>
            <person name="Ahren D."/>
            <person name="Johansson T."/>
            <person name="Persson P."/>
            <person name="Tunlid A."/>
        </authorList>
    </citation>
    <scope>NUCLEOTIDE SEQUENCE [LARGE SCALE GENOMIC DNA]</scope>
    <source>
        <strain evidence="1 2">CBS 406.79</strain>
    </source>
</reference>
<comment type="caution">
    <text evidence="1">The sequence shown here is derived from an EMBL/GenBank/DDBJ whole genome shotgun (WGS) entry which is preliminary data.</text>
</comment>